<reference evidence="12 13" key="1">
    <citation type="submission" date="2024-02" db="EMBL/GenBank/DDBJ databases">
        <authorList>
            <person name="Vignale AGUSTIN F."/>
            <person name="Sosa J E."/>
            <person name="Modenutti C."/>
        </authorList>
    </citation>
    <scope>NUCLEOTIDE SEQUENCE [LARGE SCALE GENOMIC DNA]</scope>
</reference>
<keyword evidence="13" id="KW-1185">Reference proteome</keyword>
<dbReference type="GO" id="GO:0005886">
    <property type="term" value="C:plasma membrane"/>
    <property type="evidence" value="ECO:0007669"/>
    <property type="project" value="UniProtKB-SubCell"/>
</dbReference>
<evidence type="ECO:0000256" key="8">
    <source>
        <dbReference type="ARBA" id="ARBA00023288"/>
    </source>
</evidence>
<comment type="subcellular location">
    <subcellularLocation>
        <location evidence="1">Cell membrane</location>
        <topology evidence="1">Lipid-anchor</topology>
        <topology evidence="1">GPI-anchor</topology>
    </subcellularLocation>
</comment>
<evidence type="ECO:0000256" key="4">
    <source>
        <dbReference type="ARBA" id="ARBA00022622"/>
    </source>
</evidence>
<dbReference type="EMBL" id="CAUOFW020004680">
    <property type="protein sequence ID" value="CAK9166752.1"/>
    <property type="molecule type" value="Genomic_DNA"/>
</dbReference>
<dbReference type="AlphaFoldDB" id="A0ABC8TF60"/>
<feature type="signal peptide" evidence="10">
    <location>
        <begin position="1"/>
        <end position="21"/>
    </location>
</feature>
<dbReference type="SUPFAM" id="SSF47699">
    <property type="entry name" value="Bifunctional inhibitor/lipid-transfer protein/seed storage 2S albumin"/>
    <property type="match status" value="1"/>
</dbReference>
<dbReference type="GO" id="GO:0098552">
    <property type="term" value="C:side of membrane"/>
    <property type="evidence" value="ECO:0007669"/>
    <property type="project" value="UniProtKB-KW"/>
</dbReference>
<proteinExistence type="inferred from homology"/>
<evidence type="ECO:0000256" key="2">
    <source>
        <dbReference type="ARBA" id="ARBA00009748"/>
    </source>
</evidence>
<organism evidence="12 13">
    <name type="scientific">Ilex paraguariensis</name>
    <name type="common">yerba mate</name>
    <dbReference type="NCBI Taxonomy" id="185542"/>
    <lineage>
        <taxon>Eukaryota</taxon>
        <taxon>Viridiplantae</taxon>
        <taxon>Streptophyta</taxon>
        <taxon>Embryophyta</taxon>
        <taxon>Tracheophyta</taxon>
        <taxon>Spermatophyta</taxon>
        <taxon>Magnoliopsida</taxon>
        <taxon>eudicotyledons</taxon>
        <taxon>Gunneridae</taxon>
        <taxon>Pentapetalae</taxon>
        <taxon>asterids</taxon>
        <taxon>campanulids</taxon>
        <taxon>Aquifoliales</taxon>
        <taxon>Aquifoliaceae</taxon>
        <taxon>Ilex</taxon>
    </lineage>
</organism>
<dbReference type="Pfam" id="PF14368">
    <property type="entry name" value="LTP_2"/>
    <property type="match status" value="1"/>
</dbReference>
<dbReference type="Proteomes" id="UP001642360">
    <property type="component" value="Unassembled WGS sequence"/>
</dbReference>
<feature type="region of interest" description="Disordered" evidence="9">
    <location>
        <begin position="119"/>
        <end position="139"/>
    </location>
</feature>
<keyword evidence="8" id="KW-0449">Lipoprotein</keyword>
<evidence type="ECO:0000313" key="13">
    <source>
        <dbReference type="Proteomes" id="UP001642360"/>
    </source>
</evidence>
<keyword evidence="4" id="KW-0472">Membrane</keyword>
<keyword evidence="6" id="KW-1015">Disulfide bond</keyword>
<evidence type="ECO:0000313" key="12">
    <source>
        <dbReference type="EMBL" id="CAK9166752.1"/>
    </source>
</evidence>
<keyword evidence="7" id="KW-0325">Glycoprotein</keyword>
<keyword evidence="5 10" id="KW-0732">Signal</keyword>
<evidence type="ECO:0000256" key="7">
    <source>
        <dbReference type="ARBA" id="ARBA00023180"/>
    </source>
</evidence>
<gene>
    <name evidence="12" type="ORF">ILEXP_LOCUS35992</name>
</gene>
<evidence type="ECO:0000256" key="3">
    <source>
        <dbReference type="ARBA" id="ARBA00022475"/>
    </source>
</evidence>
<evidence type="ECO:0000256" key="9">
    <source>
        <dbReference type="SAM" id="MobiDB-lite"/>
    </source>
</evidence>
<feature type="chain" id="PRO_5044742403" description="Bifunctional inhibitor/plant lipid transfer protein/seed storage helical domain-containing protein" evidence="10">
    <location>
        <begin position="22"/>
        <end position="139"/>
    </location>
</feature>
<dbReference type="PANTHER" id="PTHR33044">
    <property type="entry name" value="BIFUNCTIONAL INHIBITOR/LIPID-TRANSFER PROTEIN/SEED STORAGE 2S ALBUMIN SUPERFAMILY PROTEIN-RELATED"/>
    <property type="match status" value="1"/>
</dbReference>
<evidence type="ECO:0000256" key="1">
    <source>
        <dbReference type="ARBA" id="ARBA00004609"/>
    </source>
</evidence>
<evidence type="ECO:0000256" key="5">
    <source>
        <dbReference type="ARBA" id="ARBA00022729"/>
    </source>
</evidence>
<dbReference type="InterPro" id="IPR043325">
    <property type="entry name" value="LTSS"/>
</dbReference>
<evidence type="ECO:0000256" key="6">
    <source>
        <dbReference type="ARBA" id="ARBA00023157"/>
    </source>
</evidence>
<dbReference type="InterPro" id="IPR036312">
    <property type="entry name" value="Bifun_inhib/LTP/seed_sf"/>
</dbReference>
<keyword evidence="3" id="KW-1003">Cell membrane</keyword>
<comment type="caution">
    <text evidence="12">The sequence shown here is derived from an EMBL/GenBank/DDBJ whole genome shotgun (WGS) entry which is preliminary data.</text>
</comment>
<dbReference type="Gene3D" id="1.10.110.10">
    <property type="entry name" value="Plant lipid-transfer and hydrophobic proteins"/>
    <property type="match status" value="1"/>
</dbReference>
<keyword evidence="4" id="KW-0336">GPI-anchor</keyword>
<sequence length="139" mass="14581">MASKSILLVFLVFSWWVFVGSTPLGLEEQGGGGGNPISSMPCVQKLLVCEPYLKSHTTPPPSCCIPLKEMLANESKCLCTVFNDAAIMKSLNVTKDEALQFPKYCGATANLALCNTDSTPTGSPATPTAPSTSSSSSES</sequence>
<accession>A0ABC8TF60</accession>
<evidence type="ECO:0000256" key="10">
    <source>
        <dbReference type="SAM" id="SignalP"/>
    </source>
</evidence>
<protein>
    <recommendedName>
        <fullName evidence="11">Bifunctional inhibitor/plant lipid transfer protein/seed storage helical domain-containing protein</fullName>
    </recommendedName>
</protein>
<name>A0ABC8TF60_9AQUA</name>
<comment type="similarity">
    <text evidence="2">Belongs to the plant LTP family.</text>
</comment>
<feature type="domain" description="Bifunctional inhibitor/plant lipid transfer protein/seed storage helical" evidence="11">
    <location>
        <begin position="40"/>
        <end position="114"/>
    </location>
</feature>
<dbReference type="CDD" id="cd00010">
    <property type="entry name" value="AAI_LTSS"/>
    <property type="match status" value="1"/>
</dbReference>
<evidence type="ECO:0000259" key="11">
    <source>
        <dbReference type="Pfam" id="PF14368"/>
    </source>
</evidence>
<dbReference type="InterPro" id="IPR016140">
    <property type="entry name" value="Bifunc_inhib/LTP/seed_store"/>
</dbReference>